<evidence type="ECO:0000259" key="1">
    <source>
        <dbReference type="Pfam" id="PF12937"/>
    </source>
</evidence>
<sequence>MLPNADVNRGMTDSPGLEREPRSWLDCYLETAEEKYAPFSKGADAAAAVPNKKGPQVDVLFQPIADYGVGLAVPSATDTTVHVQPEMRLFRRFRSNTAFQAKHQLFFPRANQPDLPDLCIRTFCDLPDAILQSVMRCVCPHAQDDTYETCETSAALGACALCDLRDLAHCARVCKRWYNLATGILYQSIRIDAVHYCPLEAHLSEQRKHRGFLRSNADPDDVLTARLGLLRRTLCNNGPRLSTLVKYLKLPHMLREAAGPDLFRIVHMLPSIRYVDLPSGLFADQSRYSTLRLAIEARCRDLRKMTYYGGAETALTGMANADTWRNLEVLELIKIEMATCVLRHALGALGNLRALKIEGVRSFSDVSLGHIDASPPFPCLEELVLRSTPAVTGRGLLEYLCRTDTSNMITVLALLGTGVTTESLADALSAAPNLRTFAVEATVSRPLRDGAIAQRLASTSLRKLRFEITTADPRRFGSCTIASHYRCLAESLMANDLPNLTSVYVLGEHLLHQLGLPYPRLASPSTCHASLLDPANADETARCRVKSFPKDVASRDLPSPPSVALRQQLTLYTRTADAADWPSAGMQSPVRGCDQLVSHYSLNADIAGCGWGHHQAVHQWVLARDQQGVVKHLNNLGAKTNAGGLEMKYWPKTQEKRADLWR</sequence>
<dbReference type="AlphaFoldDB" id="A0AAJ0A608"/>
<gene>
    <name evidence="2" type="ORF">BDP55DRAFT_638995</name>
</gene>
<comment type="caution">
    <text evidence="2">The sequence shown here is derived from an EMBL/GenBank/DDBJ whole genome shotgun (WGS) entry which is preliminary data.</text>
</comment>
<proteinExistence type="predicted"/>
<dbReference type="Proteomes" id="UP001224890">
    <property type="component" value="Unassembled WGS sequence"/>
</dbReference>
<evidence type="ECO:0000313" key="3">
    <source>
        <dbReference type="Proteomes" id="UP001224890"/>
    </source>
</evidence>
<dbReference type="Gene3D" id="3.80.10.10">
    <property type="entry name" value="Ribonuclease Inhibitor"/>
    <property type="match status" value="1"/>
</dbReference>
<keyword evidence="3" id="KW-1185">Reference proteome</keyword>
<dbReference type="EMBL" id="JAHMHR010000102">
    <property type="protein sequence ID" value="KAK1657156.1"/>
    <property type="molecule type" value="Genomic_DNA"/>
</dbReference>
<protein>
    <recommendedName>
        <fullName evidence="1">F-box domain-containing protein</fullName>
    </recommendedName>
</protein>
<dbReference type="RefSeq" id="XP_060421920.1">
    <property type="nucleotide sequence ID" value="XM_060573188.1"/>
</dbReference>
<reference evidence="2" key="1">
    <citation type="submission" date="2021-06" db="EMBL/GenBank/DDBJ databases">
        <title>Comparative genomics, transcriptomics and evolutionary studies reveal genomic signatures of adaptation to plant cell wall in hemibiotrophic fungi.</title>
        <authorList>
            <consortium name="DOE Joint Genome Institute"/>
            <person name="Baroncelli R."/>
            <person name="Diaz J.F."/>
            <person name="Benocci T."/>
            <person name="Peng M."/>
            <person name="Battaglia E."/>
            <person name="Haridas S."/>
            <person name="Andreopoulos W."/>
            <person name="Labutti K."/>
            <person name="Pangilinan J."/>
            <person name="Floch G.L."/>
            <person name="Makela M.R."/>
            <person name="Henrissat B."/>
            <person name="Grigoriev I.V."/>
            <person name="Crouch J.A."/>
            <person name="De Vries R.P."/>
            <person name="Sukno S.A."/>
            <person name="Thon M.R."/>
        </authorList>
    </citation>
    <scope>NUCLEOTIDE SEQUENCE</scope>
    <source>
        <strain evidence="2">CBS 193.32</strain>
    </source>
</reference>
<dbReference type="InterPro" id="IPR001810">
    <property type="entry name" value="F-box_dom"/>
</dbReference>
<dbReference type="CDD" id="cd09917">
    <property type="entry name" value="F-box_SF"/>
    <property type="match status" value="1"/>
</dbReference>
<dbReference type="SUPFAM" id="SSF81383">
    <property type="entry name" value="F-box domain"/>
    <property type="match status" value="1"/>
</dbReference>
<dbReference type="SUPFAM" id="SSF52047">
    <property type="entry name" value="RNI-like"/>
    <property type="match status" value="1"/>
</dbReference>
<evidence type="ECO:0000313" key="2">
    <source>
        <dbReference type="EMBL" id="KAK1657156.1"/>
    </source>
</evidence>
<organism evidence="2 3">
    <name type="scientific">Colletotrichum godetiae</name>
    <dbReference type="NCBI Taxonomy" id="1209918"/>
    <lineage>
        <taxon>Eukaryota</taxon>
        <taxon>Fungi</taxon>
        <taxon>Dikarya</taxon>
        <taxon>Ascomycota</taxon>
        <taxon>Pezizomycotina</taxon>
        <taxon>Sordariomycetes</taxon>
        <taxon>Hypocreomycetidae</taxon>
        <taxon>Glomerellales</taxon>
        <taxon>Glomerellaceae</taxon>
        <taxon>Colletotrichum</taxon>
        <taxon>Colletotrichum acutatum species complex</taxon>
    </lineage>
</organism>
<dbReference type="Gene3D" id="1.20.1280.50">
    <property type="match status" value="1"/>
</dbReference>
<dbReference type="GeneID" id="85457714"/>
<accession>A0AAJ0A608</accession>
<dbReference type="InterPro" id="IPR032675">
    <property type="entry name" value="LRR_dom_sf"/>
</dbReference>
<feature type="domain" description="F-box" evidence="1">
    <location>
        <begin position="124"/>
        <end position="190"/>
    </location>
</feature>
<dbReference type="Pfam" id="PF12937">
    <property type="entry name" value="F-box-like"/>
    <property type="match status" value="1"/>
</dbReference>
<name>A0AAJ0A608_9PEZI</name>
<dbReference type="InterPro" id="IPR036047">
    <property type="entry name" value="F-box-like_dom_sf"/>
</dbReference>